<comment type="caution">
    <text evidence="5">The sequence shown here is derived from an EMBL/GenBank/DDBJ whole genome shotgun (WGS) entry which is preliminary data.</text>
</comment>
<dbReference type="Pfam" id="PF13385">
    <property type="entry name" value="Laminin_G_3"/>
    <property type="match status" value="1"/>
</dbReference>
<dbReference type="InterPro" id="IPR001791">
    <property type="entry name" value="Laminin_G"/>
</dbReference>
<protein>
    <submittedName>
        <fullName evidence="5">T9SS type A sorting domain-containing protein</fullName>
    </submittedName>
</protein>
<evidence type="ECO:0000256" key="1">
    <source>
        <dbReference type="ARBA" id="ARBA00022729"/>
    </source>
</evidence>
<accession>A0ABW9RYW8</accession>
<dbReference type="NCBIfam" id="TIGR04183">
    <property type="entry name" value="Por_Secre_tail"/>
    <property type="match status" value="1"/>
</dbReference>
<dbReference type="Pfam" id="PF18962">
    <property type="entry name" value="Por_Secre_tail"/>
    <property type="match status" value="1"/>
</dbReference>
<keyword evidence="6" id="KW-1185">Reference proteome</keyword>
<dbReference type="SUPFAM" id="SSF49899">
    <property type="entry name" value="Concanavalin A-like lectins/glucanases"/>
    <property type="match status" value="1"/>
</dbReference>
<keyword evidence="2" id="KW-1015">Disulfide bond</keyword>
<dbReference type="InterPro" id="IPR013320">
    <property type="entry name" value="ConA-like_dom_sf"/>
</dbReference>
<keyword evidence="3" id="KW-1133">Transmembrane helix</keyword>
<name>A0ABW9RYW8_9BACT</name>
<evidence type="ECO:0000259" key="4">
    <source>
        <dbReference type="SMART" id="SM00560"/>
    </source>
</evidence>
<feature type="transmembrane region" description="Helical" evidence="3">
    <location>
        <begin position="21"/>
        <end position="39"/>
    </location>
</feature>
<dbReference type="CDD" id="cd00110">
    <property type="entry name" value="LamG"/>
    <property type="match status" value="1"/>
</dbReference>
<keyword evidence="1" id="KW-0732">Signal</keyword>
<evidence type="ECO:0000256" key="3">
    <source>
        <dbReference type="SAM" id="Phobius"/>
    </source>
</evidence>
<dbReference type="InterPro" id="IPR006558">
    <property type="entry name" value="LamG-like"/>
</dbReference>
<dbReference type="SMART" id="SM00560">
    <property type="entry name" value="LamGL"/>
    <property type="match status" value="1"/>
</dbReference>
<reference evidence="5 6" key="1">
    <citation type="submission" date="2019-02" db="EMBL/GenBank/DDBJ databases">
        <authorList>
            <person name="Goldberg S.R."/>
            <person name="Haltli B.A."/>
            <person name="Correa H."/>
            <person name="Russell K.G."/>
        </authorList>
    </citation>
    <scope>NUCLEOTIDE SEQUENCE [LARGE SCALE GENOMIC DNA]</scope>
    <source>
        <strain evidence="5 6">JCM 16186</strain>
    </source>
</reference>
<dbReference type="InterPro" id="IPR026444">
    <property type="entry name" value="Secre_tail"/>
</dbReference>
<organism evidence="5 6">
    <name type="scientific">Fulvivirga kasyanovii</name>
    <dbReference type="NCBI Taxonomy" id="396812"/>
    <lineage>
        <taxon>Bacteria</taxon>
        <taxon>Pseudomonadati</taxon>
        <taxon>Bacteroidota</taxon>
        <taxon>Cytophagia</taxon>
        <taxon>Cytophagales</taxon>
        <taxon>Fulvivirgaceae</taxon>
        <taxon>Fulvivirga</taxon>
    </lineage>
</organism>
<keyword evidence="3" id="KW-0812">Transmembrane</keyword>
<evidence type="ECO:0000256" key="2">
    <source>
        <dbReference type="ARBA" id="ARBA00023157"/>
    </source>
</evidence>
<dbReference type="RefSeq" id="WP_155177367.1">
    <property type="nucleotide sequence ID" value="NZ_BAAAFL010000022.1"/>
</dbReference>
<dbReference type="Gene3D" id="2.60.120.200">
    <property type="match status" value="1"/>
</dbReference>
<evidence type="ECO:0000313" key="6">
    <source>
        <dbReference type="Proteomes" id="UP000798808"/>
    </source>
</evidence>
<gene>
    <name evidence="5" type="ORF">E1163_29590</name>
</gene>
<dbReference type="Proteomes" id="UP000798808">
    <property type="component" value="Unassembled WGS sequence"/>
</dbReference>
<sequence>MRLRQNQKPTVKTSTSVVLKYAALGLLTIVLIFSAVFIYNNFINIGDTRAEGDEGAMDGGGFALYMDGSGDYVALQSYEDSKGSLPQLTVEAWVSIPAGDKGDQVMPVIDFDGGEYYSLYVNGKNGKVYFITTGEDGSEDETQSKSTKVNDGNWHHVAAVYDGNDKILYIDGKEVSRTNSAHKRKALGTGATRYGFIGAQSEANSFDGNTGKNFFKGSIDEVRVWSVAKSQEDIRQKLTEKLTGEEENLYMHLSLNEGEGNEIKEAVQNKKGALKGDLSGAGWVASGIYMGDQSIYDYNNYSLSYTIEGKGTVTVDITSGSPEGIHIYFVKESPNYVTIPDGMQALEGFYWGVYAMGDVEYSFSYDFSNYTGDFDPLAIELVERQNSASDWANSGAYKMAGQSQMMVPNQKGTEYALASSAVVMPIELARFDAKVKGADVEVTWTTSSELNNDFFTIERSRDGKDYEIAGVVEGAGNSEEPLSYSYTDSSPFSGRSYYRLKQTDYDGKFEYFAPVMVEKDNVVIENVQLTVYPNPSLNQVITVVVEGLADGSEARVAMMDLQGNAVFTEDVASNGIGNVEVKIDPSSISGGNYLVVVTTASDKYTKQVILRK</sequence>
<dbReference type="EMBL" id="SMLW01000679">
    <property type="protein sequence ID" value="MTI29151.1"/>
    <property type="molecule type" value="Genomic_DNA"/>
</dbReference>
<proteinExistence type="predicted"/>
<feature type="domain" description="LamG-like jellyroll fold" evidence="4">
    <location>
        <begin position="86"/>
        <end position="232"/>
    </location>
</feature>
<evidence type="ECO:0000313" key="5">
    <source>
        <dbReference type="EMBL" id="MTI29151.1"/>
    </source>
</evidence>
<keyword evidence="3" id="KW-0472">Membrane</keyword>